<dbReference type="HOGENOM" id="CLU_3290040_0_0_11"/>
<organism evidence="1 2">
    <name type="scientific">Frankia alni (strain DSM 45986 / CECT 9034 / ACN14a)</name>
    <dbReference type="NCBI Taxonomy" id="326424"/>
    <lineage>
        <taxon>Bacteria</taxon>
        <taxon>Bacillati</taxon>
        <taxon>Actinomycetota</taxon>
        <taxon>Actinomycetes</taxon>
        <taxon>Frankiales</taxon>
        <taxon>Frankiaceae</taxon>
        <taxon>Frankia</taxon>
    </lineage>
</organism>
<sequence length="40" mass="4011">MTSGYGKGSAGLDRSWGMGMGMGPAEAGSIGVEWGAPTHR</sequence>
<dbReference type="KEGG" id="fal:FRAAL6887"/>
<protein>
    <submittedName>
        <fullName evidence="1">Uncharacterized protein</fullName>
    </submittedName>
</protein>
<evidence type="ECO:0000313" key="1">
    <source>
        <dbReference type="EMBL" id="CAL29839.1"/>
    </source>
</evidence>
<gene>
    <name evidence="1" type="ordered locus">FRAAL6887</name>
</gene>
<dbReference type="EMBL" id="CT573213">
    <property type="protein sequence ID" value="CAL29839.1"/>
    <property type="molecule type" value="Genomic_DNA"/>
</dbReference>
<dbReference type="AlphaFoldDB" id="Q0RAK7"/>
<dbReference type="STRING" id="326424.FRAAL6887"/>
<dbReference type="Proteomes" id="UP000000657">
    <property type="component" value="Chromosome"/>
</dbReference>
<reference evidence="1 2" key="1">
    <citation type="journal article" date="2007" name="Genome Res.">
        <title>Genome characteristics of facultatively symbiotic Frankia sp. strains reflect host range and host plant biogeography.</title>
        <authorList>
            <person name="Normand P."/>
            <person name="Lapierre P."/>
            <person name="Tisa L.S."/>
            <person name="Gogarten J.P."/>
            <person name="Alloisio N."/>
            <person name="Bagnarol E."/>
            <person name="Bassi C.A."/>
            <person name="Berry A.M."/>
            <person name="Bickhart D.M."/>
            <person name="Choisne N."/>
            <person name="Couloux A."/>
            <person name="Cournoyer B."/>
            <person name="Cruveiller S."/>
            <person name="Daubin V."/>
            <person name="Demange N."/>
            <person name="Francino M.P."/>
            <person name="Goltsman E."/>
            <person name="Huang Y."/>
            <person name="Kopp O.R."/>
            <person name="Labarre L."/>
            <person name="Lapidus A."/>
            <person name="Lavire C."/>
            <person name="Marechal J."/>
            <person name="Martinez M."/>
            <person name="Mastronunzio J.E."/>
            <person name="Mullin B.C."/>
            <person name="Niemann J."/>
            <person name="Pujic P."/>
            <person name="Rawnsley T."/>
            <person name="Rouy Z."/>
            <person name="Schenowitz C."/>
            <person name="Sellstedt A."/>
            <person name="Tavares F."/>
            <person name="Tomkins J.P."/>
            <person name="Vallenet D."/>
            <person name="Valverde C."/>
            <person name="Wall L.G."/>
            <person name="Wang Y."/>
            <person name="Medigue C."/>
            <person name="Benson D.R."/>
        </authorList>
    </citation>
    <scope>NUCLEOTIDE SEQUENCE [LARGE SCALE GENOMIC DNA]</scope>
    <source>
        <strain evidence="2">DSM 45986 / CECT 9034 / ACN14a</strain>
    </source>
</reference>
<accession>Q0RAK7</accession>
<keyword evidence="2" id="KW-1185">Reference proteome</keyword>
<evidence type="ECO:0000313" key="2">
    <source>
        <dbReference type="Proteomes" id="UP000000657"/>
    </source>
</evidence>
<proteinExistence type="predicted"/>
<name>Q0RAK7_FRAAA</name>